<dbReference type="SUPFAM" id="SSF50978">
    <property type="entry name" value="WD40 repeat-like"/>
    <property type="match status" value="1"/>
</dbReference>
<dbReference type="InterPro" id="IPR036322">
    <property type="entry name" value="WD40_repeat_dom_sf"/>
</dbReference>
<dbReference type="Gene3D" id="2.130.10.10">
    <property type="entry name" value="YVTN repeat-like/Quinoprotein amine dehydrogenase"/>
    <property type="match status" value="2"/>
</dbReference>
<dbReference type="PROSITE" id="PS50294">
    <property type="entry name" value="WD_REPEATS_REGION"/>
    <property type="match status" value="1"/>
</dbReference>
<evidence type="ECO:0000256" key="2">
    <source>
        <dbReference type="ARBA" id="ARBA00022737"/>
    </source>
</evidence>
<dbReference type="Proteomes" id="UP000238322">
    <property type="component" value="Unassembled WGS sequence"/>
</dbReference>
<accession>A0A2S8FV95</accession>
<sequence length="503" mass="56382">MPHTVHVFGIKPGTRGEEAGYAYPFWEPEPSDGVSDEVYEAWEDRNPIWGLRDDLGLYLDSDFVETHLDSDEFDFWDYLGVYVTDPADIETIRERLSGSHQFVLVFSLALEGAEADFSETEGAWYAGEFPCKFNDYDDGPTPQLQTDDHTGRILIAKRLYAGLVVTAGRYGEVRFWNTQKASSIETVFDHSTSDFVHAVELSADETSLYTSSNEVLNWDLTSWPIESRLVARHGGYQMQDLAILPGKNKLIVACVDKTVGVIDLLTGEEQLLTHDHRVTAVLSLLDGEHFVSVASDTSLDYAALGQEDATTFTVWRTANRQRVREVSLPKPITRLCLLNDGLTILYGTEKGQLVWWDWRASEATRIVSAHDNGWVNIIEQSEFGQLLLTAGDSTAKLWRVDDGQPIATFAGHTDRVLAACFLEDDYLVTGSKDATIRVWQISKQAEVARFTDAPEGRPEIPSYLDDPWEIHAVVADGRTIVAGETSGRVRILKFADNELHLRR</sequence>
<reference evidence="4 5" key="1">
    <citation type="submission" date="2018-02" db="EMBL/GenBank/DDBJ databases">
        <title>Comparative genomes isolates from brazilian mangrove.</title>
        <authorList>
            <person name="Araujo J.E."/>
            <person name="Taketani R.G."/>
            <person name="Silva M.C.P."/>
            <person name="Loureco M.V."/>
            <person name="Andreote F.D."/>
        </authorList>
    </citation>
    <scope>NUCLEOTIDE SEQUENCE [LARGE SCALE GENOMIC DNA]</scope>
    <source>
        <strain evidence="4 5">Hex-1 MGV</strain>
    </source>
</reference>
<keyword evidence="1 3" id="KW-0853">WD repeat</keyword>
<dbReference type="Pfam" id="PF00400">
    <property type="entry name" value="WD40"/>
    <property type="match status" value="2"/>
</dbReference>
<keyword evidence="2" id="KW-0677">Repeat</keyword>
<evidence type="ECO:0000256" key="1">
    <source>
        <dbReference type="ARBA" id="ARBA00022574"/>
    </source>
</evidence>
<comment type="caution">
    <text evidence="4">The sequence shown here is derived from an EMBL/GenBank/DDBJ whole genome shotgun (WGS) entry which is preliminary data.</text>
</comment>
<organism evidence="4 5">
    <name type="scientific">Blastopirellula marina</name>
    <dbReference type="NCBI Taxonomy" id="124"/>
    <lineage>
        <taxon>Bacteria</taxon>
        <taxon>Pseudomonadati</taxon>
        <taxon>Planctomycetota</taxon>
        <taxon>Planctomycetia</taxon>
        <taxon>Pirellulales</taxon>
        <taxon>Pirellulaceae</taxon>
        <taxon>Blastopirellula</taxon>
    </lineage>
</organism>
<proteinExistence type="predicted"/>
<dbReference type="PANTHER" id="PTHR44019">
    <property type="entry name" value="WD REPEAT-CONTAINING PROTEIN 55"/>
    <property type="match status" value="1"/>
</dbReference>
<feature type="repeat" description="WD" evidence="3">
    <location>
        <begin position="409"/>
        <end position="449"/>
    </location>
</feature>
<dbReference type="PANTHER" id="PTHR44019:SF8">
    <property type="entry name" value="POC1 CENTRIOLAR PROTEIN HOMOLOG"/>
    <property type="match status" value="1"/>
</dbReference>
<dbReference type="OrthoDB" id="7018911at2"/>
<name>A0A2S8FV95_9BACT</name>
<gene>
    <name evidence="4" type="ORF">C5Y83_09245</name>
</gene>
<dbReference type="RefSeq" id="WP_105329386.1">
    <property type="nucleotide sequence ID" value="NZ_PUHY01000006.1"/>
</dbReference>
<dbReference type="InterPro" id="IPR001680">
    <property type="entry name" value="WD40_rpt"/>
</dbReference>
<evidence type="ECO:0000313" key="4">
    <source>
        <dbReference type="EMBL" id="PQO36097.1"/>
    </source>
</evidence>
<evidence type="ECO:0000313" key="5">
    <source>
        <dbReference type="Proteomes" id="UP000238322"/>
    </source>
</evidence>
<dbReference type="EMBL" id="PUHY01000006">
    <property type="protein sequence ID" value="PQO36097.1"/>
    <property type="molecule type" value="Genomic_DNA"/>
</dbReference>
<dbReference type="InterPro" id="IPR050505">
    <property type="entry name" value="WDR55/POC1"/>
</dbReference>
<protein>
    <submittedName>
        <fullName evidence="4">Uncharacterized protein</fullName>
    </submittedName>
</protein>
<dbReference type="SMART" id="SM00320">
    <property type="entry name" value="WD40"/>
    <property type="match status" value="5"/>
</dbReference>
<evidence type="ECO:0000256" key="3">
    <source>
        <dbReference type="PROSITE-ProRule" id="PRU00221"/>
    </source>
</evidence>
<dbReference type="InterPro" id="IPR015943">
    <property type="entry name" value="WD40/YVTN_repeat-like_dom_sf"/>
</dbReference>
<dbReference type="AlphaFoldDB" id="A0A2S8FV95"/>
<dbReference type="PROSITE" id="PS50082">
    <property type="entry name" value="WD_REPEATS_2"/>
    <property type="match status" value="1"/>
</dbReference>